<sequence length="199" mass="21895">MFSSTIALALFTSVILPGVSIYSHESTRSTCSTPQPTVDILSRDKDKEIRDLFHFRKIYGQPKILRIHLNCNLDRLSVSTYGFTLNDGTLFELGENSFRNKGISTFSGPKPSCFAGVGVETYRFCNNFHMPAGLSVIAATSNSRSIVLATPKSVTTVFSSVLPIVDIATLPGPHYYGGVVTAMVQQDDHTIYYIVFQPD</sequence>
<protein>
    <submittedName>
        <fullName evidence="1">Uncharacterized protein</fullName>
    </submittedName>
</protein>
<comment type="caution">
    <text evidence="1">The sequence shown here is derived from an EMBL/GenBank/DDBJ whole genome shotgun (WGS) entry which is preliminary data.</text>
</comment>
<name>A0ABS7BPA5_9SPHN</name>
<proteinExistence type="predicted"/>
<keyword evidence="2" id="KW-1185">Reference proteome</keyword>
<dbReference type="EMBL" id="JAHXZN010000003">
    <property type="protein sequence ID" value="MBW6531396.1"/>
    <property type="molecule type" value="Genomic_DNA"/>
</dbReference>
<evidence type="ECO:0000313" key="2">
    <source>
        <dbReference type="Proteomes" id="UP000759103"/>
    </source>
</evidence>
<gene>
    <name evidence="1" type="ORF">KZ820_11685</name>
</gene>
<accession>A0ABS7BPA5</accession>
<organism evidence="1 2">
    <name type="scientific">Sphingomonas citri</name>
    <dbReference type="NCBI Taxonomy" id="2862499"/>
    <lineage>
        <taxon>Bacteria</taxon>
        <taxon>Pseudomonadati</taxon>
        <taxon>Pseudomonadota</taxon>
        <taxon>Alphaproteobacteria</taxon>
        <taxon>Sphingomonadales</taxon>
        <taxon>Sphingomonadaceae</taxon>
        <taxon>Sphingomonas</taxon>
    </lineage>
</organism>
<evidence type="ECO:0000313" key="1">
    <source>
        <dbReference type="EMBL" id="MBW6531396.1"/>
    </source>
</evidence>
<reference evidence="1 2" key="1">
    <citation type="submission" date="2021-07" db="EMBL/GenBank/DDBJ databases">
        <title>Sphingomonas sp.</title>
        <authorList>
            <person name="Feng G."/>
            <person name="Li J."/>
            <person name="Pan M."/>
        </authorList>
    </citation>
    <scope>NUCLEOTIDE SEQUENCE [LARGE SCALE GENOMIC DNA]</scope>
    <source>
        <strain evidence="1 2">RRHST34</strain>
    </source>
</reference>
<dbReference type="Proteomes" id="UP000759103">
    <property type="component" value="Unassembled WGS sequence"/>
</dbReference>